<organism evidence="3 4">
    <name type="scientific">Candidatus Falkowbacteria bacterium CG1_02_41_21</name>
    <dbReference type="NCBI Taxonomy" id="1805147"/>
    <lineage>
        <taxon>Bacteria</taxon>
        <taxon>Candidatus Falkowiibacteriota</taxon>
    </lineage>
</organism>
<evidence type="ECO:0000313" key="3">
    <source>
        <dbReference type="EMBL" id="OIO07148.1"/>
    </source>
</evidence>
<dbReference type="AlphaFoldDB" id="A0A1J4T4X3"/>
<feature type="region of interest" description="Disordered" evidence="1">
    <location>
        <begin position="1"/>
        <end position="26"/>
    </location>
</feature>
<accession>A0A1J4T4X3</accession>
<feature type="compositionally biased region" description="Polar residues" evidence="1">
    <location>
        <begin position="1"/>
        <end position="10"/>
    </location>
</feature>
<sequence length="242" mass="27175">METSLNNELKSNLKPGLKNGRHLPLKEKSPKRKHLDNLINRILNNYFGILVIAVVLVIFIGAYYLLIRPKYQKIMATINATFYEKSQLTPKYQELSDYQALIETYRKINPEDIKKIQGLIPAEYLKEDLFTEIIYLASIKKLAVNSLTIVKDTAATFTPGSSRRVAAGETAGVSTPAPDMKLSGGIGSFNVKVALGKVDYPALKAWLQTMENSLRIIDVRSLSFDPKTSVANLEMVTYYLKK</sequence>
<evidence type="ECO:0000256" key="2">
    <source>
        <dbReference type="SAM" id="Phobius"/>
    </source>
</evidence>
<name>A0A1J4T4X3_9BACT</name>
<dbReference type="EMBL" id="MNUV01000049">
    <property type="protein sequence ID" value="OIO07148.1"/>
    <property type="molecule type" value="Genomic_DNA"/>
</dbReference>
<protein>
    <submittedName>
        <fullName evidence="3">Uncharacterized protein</fullName>
    </submittedName>
</protein>
<dbReference type="Proteomes" id="UP000182860">
    <property type="component" value="Unassembled WGS sequence"/>
</dbReference>
<feature type="transmembrane region" description="Helical" evidence="2">
    <location>
        <begin position="46"/>
        <end position="66"/>
    </location>
</feature>
<gene>
    <name evidence="3" type="ORF">AUJ35_02675</name>
</gene>
<keyword evidence="2" id="KW-0812">Transmembrane</keyword>
<keyword evidence="2" id="KW-0472">Membrane</keyword>
<comment type="caution">
    <text evidence="3">The sequence shown here is derived from an EMBL/GenBank/DDBJ whole genome shotgun (WGS) entry which is preliminary data.</text>
</comment>
<keyword evidence="2" id="KW-1133">Transmembrane helix</keyword>
<evidence type="ECO:0000313" key="4">
    <source>
        <dbReference type="Proteomes" id="UP000182860"/>
    </source>
</evidence>
<reference evidence="3 4" key="1">
    <citation type="journal article" date="2016" name="Environ. Microbiol.">
        <title>Genomic resolution of a cold subsurface aquifer community provides metabolic insights for novel microbes adapted to high CO concentrations.</title>
        <authorList>
            <person name="Probst A.J."/>
            <person name="Castelle C.J."/>
            <person name="Singh A."/>
            <person name="Brown C.T."/>
            <person name="Anantharaman K."/>
            <person name="Sharon I."/>
            <person name="Hug L.A."/>
            <person name="Burstein D."/>
            <person name="Emerson J.B."/>
            <person name="Thomas B.C."/>
            <person name="Banfield J.F."/>
        </authorList>
    </citation>
    <scope>NUCLEOTIDE SEQUENCE [LARGE SCALE GENOMIC DNA]</scope>
    <source>
        <strain evidence="3">CG1_02_41_21</strain>
    </source>
</reference>
<proteinExistence type="predicted"/>
<evidence type="ECO:0000256" key="1">
    <source>
        <dbReference type="SAM" id="MobiDB-lite"/>
    </source>
</evidence>